<dbReference type="InterPro" id="IPR048228">
    <property type="entry name" value="HelD_bacillota"/>
</dbReference>
<evidence type="ECO:0000256" key="3">
    <source>
        <dbReference type="ARBA" id="ARBA00022806"/>
    </source>
</evidence>
<keyword evidence="3 5" id="KW-0347">Helicase</keyword>
<dbReference type="Pfam" id="PF00580">
    <property type="entry name" value="UvrD-helicase"/>
    <property type="match status" value="1"/>
</dbReference>
<dbReference type="GO" id="GO:0005829">
    <property type="term" value="C:cytosol"/>
    <property type="evidence" value="ECO:0007669"/>
    <property type="project" value="TreeGrafter"/>
</dbReference>
<dbReference type="GO" id="GO:0043138">
    <property type="term" value="F:3'-5' DNA helicase activity"/>
    <property type="evidence" value="ECO:0007669"/>
    <property type="project" value="TreeGrafter"/>
</dbReference>
<dbReference type="Gene3D" id="3.40.50.300">
    <property type="entry name" value="P-loop containing nucleotide triphosphate hydrolases"/>
    <property type="match status" value="3"/>
</dbReference>
<dbReference type="PANTHER" id="PTHR11070">
    <property type="entry name" value="UVRD / RECB / PCRA DNA HELICASE FAMILY MEMBER"/>
    <property type="match status" value="1"/>
</dbReference>
<dbReference type="GO" id="GO:0016787">
    <property type="term" value="F:hydrolase activity"/>
    <property type="evidence" value="ECO:0007669"/>
    <property type="project" value="UniProtKB-UniRule"/>
</dbReference>
<dbReference type="GO" id="GO:0000725">
    <property type="term" value="P:recombinational repair"/>
    <property type="evidence" value="ECO:0007669"/>
    <property type="project" value="TreeGrafter"/>
</dbReference>
<evidence type="ECO:0000313" key="8">
    <source>
        <dbReference type="EMBL" id="AHM58040.1"/>
    </source>
</evidence>
<feature type="domain" description="UvrD-like helicase ATP-binding" evidence="7">
    <location>
        <begin position="197"/>
        <end position="601"/>
    </location>
</feature>
<accession>W8TAZ5</accession>
<dbReference type="NCBIfam" id="NF041464">
    <property type="entry name" value="HelD_BACSU"/>
    <property type="match status" value="1"/>
</dbReference>
<evidence type="ECO:0000256" key="6">
    <source>
        <dbReference type="SAM" id="Coils"/>
    </source>
</evidence>
<dbReference type="PROSITE" id="PS51198">
    <property type="entry name" value="UVRD_HELICASE_ATP_BIND"/>
    <property type="match status" value="1"/>
</dbReference>
<dbReference type="PATRIC" id="fig|1286171.3.peg.2721"/>
<dbReference type="InterPro" id="IPR014016">
    <property type="entry name" value="UvrD-like_ATP-bd"/>
</dbReference>
<dbReference type="InterPro" id="IPR027785">
    <property type="entry name" value="UvrD-like_helicase_C"/>
</dbReference>
<keyword evidence="2 5" id="KW-0378">Hydrolase</keyword>
<keyword evidence="8" id="KW-0614">Plasmid</keyword>
<dbReference type="PANTHER" id="PTHR11070:SF17">
    <property type="entry name" value="DNA HELICASE IV"/>
    <property type="match status" value="1"/>
</dbReference>
<feature type="binding site" evidence="5">
    <location>
        <begin position="218"/>
        <end position="225"/>
    </location>
    <ligand>
        <name>ATP</name>
        <dbReference type="ChEBI" id="CHEBI:30616"/>
    </ligand>
</feature>
<dbReference type="SUPFAM" id="SSF52540">
    <property type="entry name" value="P-loop containing nucleoside triphosphate hydrolases"/>
    <property type="match status" value="1"/>
</dbReference>
<feature type="coiled-coil region" evidence="6">
    <location>
        <begin position="13"/>
        <end position="47"/>
    </location>
</feature>
<evidence type="ECO:0000256" key="5">
    <source>
        <dbReference type="PROSITE-ProRule" id="PRU00560"/>
    </source>
</evidence>
<keyword evidence="1 5" id="KW-0547">Nucleotide-binding</keyword>
<dbReference type="Proteomes" id="UP000019591">
    <property type="component" value="Plasmid EAL2_808p"/>
</dbReference>
<dbReference type="Pfam" id="PF13538">
    <property type="entry name" value="UvrD_C_2"/>
    <property type="match status" value="1"/>
</dbReference>
<dbReference type="eggNOG" id="COG3973">
    <property type="taxonomic scope" value="Bacteria"/>
</dbReference>
<gene>
    <name evidence="8" type="primary">helD</name>
    <name evidence="8" type="ORF">EAL2_808p05370</name>
</gene>
<dbReference type="InterPro" id="IPR027417">
    <property type="entry name" value="P-loop_NTPase"/>
</dbReference>
<dbReference type="HOGENOM" id="CLU_010312_4_0_9"/>
<organism evidence="8 9">
    <name type="scientific">Peptoclostridium acidaminophilum DSM 3953</name>
    <dbReference type="NCBI Taxonomy" id="1286171"/>
    <lineage>
        <taxon>Bacteria</taxon>
        <taxon>Bacillati</taxon>
        <taxon>Bacillota</taxon>
        <taxon>Clostridia</taxon>
        <taxon>Peptostreptococcales</taxon>
        <taxon>Peptoclostridiaceae</taxon>
        <taxon>Peptoclostridium</taxon>
    </lineage>
</organism>
<geneLocation type="plasmid" evidence="8 9">
    <name>EAL2_808p</name>
</geneLocation>
<dbReference type="KEGG" id="eac:EAL2_808p05370"/>
<evidence type="ECO:0000256" key="4">
    <source>
        <dbReference type="ARBA" id="ARBA00022840"/>
    </source>
</evidence>
<dbReference type="EMBL" id="CP007453">
    <property type="protein sequence ID" value="AHM58040.1"/>
    <property type="molecule type" value="Genomic_DNA"/>
</dbReference>
<evidence type="ECO:0000256" key="1">
    <source>
        <dbReference type="ARBA" id="ARBA00022741"/>
    </source>
</evidence>
<evidence type="ECO:0000256" key="2">
    <source>
        <dbReference type="ARBA" id="ARBA00022801"/>
    </source>
</evidence>
<proteinExistence type="predicted"/>
<evidence type="ECO:0000259" key="7">
    <source>
        <dbReference type="PROSITE" id="PS51198"/>
    </source>
</evidence>
<reference evidence="8 9" key="1">
    <citation type="journal article" date="2014" name="Genome Announc.">
        <title>Complete Genome Sequence of Amino Acid-Utilizing Eubacterium acidaminophilum al-2 (DSM 3953).</title>
        <authorList>
            <person name="Poehlein A."/>
            <person name="Andreesen J.R."/>
            <person name="Daniel R."/>
        </authorList>
    </citation>
    <scope>NUCLEOTIDE SEQUENCE [LARGE SCALE GENOMIC DNA]</scope>
    <source>
        <strain evidence="8 9">DSM 3953</strain>
        <plasmid evidence="9">Plasmid EAL2_808p</plasmid>
    </source>
</reference>
<dbReference type="GO" id="GO:0005524">
    <property type="term" value="F:ATP binding"/>
    <property type="evidence" value="ECO:0007669"/>
    <property type="project" value="UniProtKB-UniRule"/>
</dbReference>
<sequence length="775" mass="89165">MHMKNHPEYFEEVERLNETLLYVENTISAAEQNKDAYREEIKDAYINLDYLDSSQSYASILVNTRLLDALERNYDGLQRARKKPYFARLDFKQDENGRTDKFYIGKTSLFKAEWEIPMIVDWRSPIASVYYDGELGSVSYQSATETITGELLLKRQYTLENGTLEGIMDIDITTTDAFLQASLEGNKDNRLKDIVSTIQSEQNAIIRSDIHKPLIVQGVAGSGKTTIALHRIAYLIYNHEKDFIPENFMIMAPNQLFLNYISEVLPELGADRVKQTTYVDFMHEVIGKKYRLTDSDEKLISIINGAVTKDESDSHELLKKASRFKGSMRFKNVIERYIRDIELNFVPDEDVTVEGHTLMTSKEIKKLFISQYRYLPLYKRIAEIKKNLSNTLKRDKIRILEEIEQFYDKQIEYLRYNEAQSEERRKKIVNLIDARDNAMESLKKNSRNIISKYISKFPKKDLLDYYKDLLTNSETLVKYGNGKLSSEFAEYVSEHSTSIFSKKQMELEDLAGIAYMKHRVFGFDDKLDIRYVVIDEAQDFSHFQFYALKEILNTKLFTILGDLSQGIHAHRGINNWNFILNNIFDPQESQYLELAQSYRTTIEIMDLANEVIKMCPIDGLLLAQPVVRHGEKPQAFKFDSDGKIIDALQNNVEQLKSDGYSSIAVIGKTLDECKKIQKCLAKNKNIETKLLGEKADYSENNVVIVPSYLAKGLEFDAVIIVTLEDAYSQDELDIKLLYVAMTRALHRLCILCKNNTIPAIEKTGILTSGSGNAAV</sequence>
<name>W8TAZ5_PEPAC</name>
<dbReference type="AlphaFoldDB" id="W8TAZ5"/>
<protein>
    <submittedName>
        <fullName evidence="8">Helicase IV</fullName>
        <ecNumber evidence="8">3.6.4.12</ecNumber>
    </submittedName>
</protein>
<evidence type="ECO:0000313" key="9">
    <source>
        <dbReference type="Proteomes" id="UP000019591"/>
    </source>
</evidence>
<keyword evidence="9" id="KW-1185">Reference proteome</keyword>
<dbReference type="GO" id="GO:0003677">
    <property type="term" value="F:DNA binding"/>
    <property type="evidence" value="ECO:0007669"/>
    <property type="project" value="InterPro"/>
</dbReference>
<dbReference type="EC" id="3.6.4.12" evidence="8"/>
<dbReference type="InterPro" id="IPR000212">
    <property type="entry name" value="DNA_helicase_UvrD/REP"/>
</dbReference>
<keyword evidence="6" id="KW-0175">Coiled coil</keyword>
<keyword evidence="4 5" id="KW-0067">ATP-binding</keyword>